<dbReference type="InterPro" id="IPR050597">
    <property type="entry name" value="Cytochrome_c_Oxidase_Subunit"/>
</dbReference>
<evidence type="ECO:0000313" key="10">
    <source>
        <dbReference type="Proteomes" id="UP000563524"/>
    </source>
</evidence>
<dbReference type="PROSITE" id="PS51007">
    <property type="entry name" value="CYTC"/>
    <property type="match status" value="3"/>
</dbReference>
<dbReference type="GO" id="GO:0020037">
    <property type="term" value="F:heme binding"/>
    <property type="evidence" value="ECO:0007669"/>
    <property type="project" value="InterPro"/>
</dbReference>
<keyword evidence="7" id="KW-0812">Transmembrane</keyword>
<evidence type="ECO:0000313" key="9">
    <source>
        <dbReference type="EMBL" id="MBB4659655.1"/>
    </source>
</evidence>
<sequence length="386" mass="41491">MRFRPPRPDSPKRVLGYLAGLVLFGIVGAIALAYTGLYNIAADHGHPPPVYWFLEVGMTRSIELHADNDEVPPPAAPGLARLGAGHFAGGCEYCHGKPGVPPDPISRRMLPMPPKLERASDHWTQGELAWILDHGIQASGMPAWPSQVRADEVWAVVAFLEELPNLSTAEYERMVAGNARLGARSADEITDWGEAEASLTGCARCHDTPDAPPVSTLVPRLGGQSRDYLLAALKQYHLGDRESGFMMPVAAALDAAQRSRLADYYAALETPPHEQAPPDEGAVARGEQLALFGDKDGMIPSCRSCHGEGARADYPKLDGQSADYLAQQLRLWQDGVHGRSEAGRIMATIAQRMSAEQVKDSAAYYASRPAFAPGGGTRQARADGAP</sequence>
<evidence type="ECO:0000256" key="1">
    <source>
        <dbReference type="ARBA" id="ARBA00022448"/>
    </source>
</evidence>
<dbReference type="InterPro" id="IPR036909">
    <property type="entry name" value="Cyt_c-like_dom_sf"/>
</dbReference>
<comment type="caution">
    <text evidence="9">The sequence shown here is derived from an EMBL/GenBank/DDBJ whole genome shotgun (WGS) entry which is preliminary data.</text>
</comment>
<protein>
    <submittedName>
        <fullName evidence="9">Cytochrome c553</fullName>
    </submittedName>
</protein>
<feature type="domain" description="Cytochrome c" evidence="8">
    <location>
        <begin position="177"/>
        <end position="269"/>
    </location>
</feature>
<proteinExistence type="predicted"/>
<evidence type="ECO:0000256" key="7">
    <source>
        <dbReference type="SAM" id="Phobius"/>
    </source>
</evidence>
<dbReference type="PANTHER" id="PTHR33751:SF9">
    <property type="entry name" value="CYTOCHROME C4"/>
    <property type="match status" value="1"/>
</dbReference>
<keyword evidence="7" id="KW-1133">Transmembrane helix</keyword>
<dbReference type="SUPFAM" id="SSF46626">
    <property type="entry name" value="Cytochrome c"/>
    <property type="match status" value="3"/>
</dbReference>
<evidence type="ECO:0000256" key="4">
    <source>
        <dbReference type="ARBA" id="ARBA00022982"/>
    </source>
</evidence>
<evidence type="ECO:0000256" key="2">
    <source>
        <dbReference type="ARBA" id="ARBA00022617"/>
    </source>
</evidence>
<keyword evidence="2 6" id="KW-0349">Heme</keyword>
<dbReference type="GO" id="GO:0009055">
    <property type="term" value="F:electron transfer activity"/>
    <property type="evidence" value="ECO:0007669"/>
    <property type="project" value="InterPro"/>
</dbReference>
<gene>
    <name evidence="9" type="ORF">GGQ59_002192</name>
</gene>
<dbReference type="Proteomes" id="UP000563524">
    <property type="component" value="Unassembled WGS sequence"/>
</dbReference>
<accession>A0A840I5R2</accession>
<keyword evidence="5 6" id="KW-0408">Iron</keyword>
<reference evidence="9 10" key="1">
    <citation type="submission" date="2020-08" db="EMBL/GenBank/DDBJ databases">
        <title>Genomic Encyclopedia of Type Strains, Phase IV (KMG-IV): sequencing the most valuable type-strain genomes for metagenomic binning, comparative biology and taxonomic classification.</title>
        <authorList>
            <person name="Goeker M."/>
        </authorList>
    </citation>
    <scope>NUCLEOTIDE SEQUENCE [LARGE SCALE GENOMIC DNA]</scope>
    <source>
        <strain evidence="9 10">DSM 102850</strain>
    </source>
</reference>
<dbReference type="AlphaFoldDB" id="A0A840I5R2"/>
<keyword evidence="10" id="KW-1185">Reference proteome</keyword>
<organism evidence="9 10">
    <name type="scientific">Parvularcula dongshanensis</name>
    <dbReference type="NCBI Taxonomy" id="1173995"/>
    <lineage>
        <taxon>Bacteria</taxon>
        <taxon>Pseudomonadati</taxon>
        <taxon>Pseudomonadota</taxon>
        <taxon>Alphaproteobacteria</taxon>
        <taxon>Parvularculales</taxon>
        <taxon>Parvularculaceae</taxon>
        <taxon>Parvularcula</taxon>
    </lineage>
</organism>
<dbReference type="InterPro" id="IPR009056">
    <property type="entry name" value="Cyt_c-like_dom"/>
</dbReference>
<dbReference type="PANTHER" id="PTHR33751">
    <property type="entry name" value="CBB3-TYPE CYTOCHROME C OXIDASE SUBUNIT FIXP"/>
    <property type="match status" value="1"/>
</dbReference>
<dbReference type="Gene3D" id="1.10.760.10">
    <property type="entry name" value="Cytochrome c-like domain"/>
    <property type="match status" value="3"/>
</dbReference>
<keyword evidence="4" id="KW-0249">Electron transport</keyword>
<keyword evidence="7" id="KW-0472">Membrane</keyword>
<name>A0A840I5R2_9PROT</name>
<feature type="domain" description="Cytochrome c" evidence="8">
    <location>
        <begin position="78"/>
        <end position="164"/>
    </location>
</feature>
<dbReference type="RefSeq" id="WP_183818456.1">
    <property type="nucleotide sequence ID" value="NZ_JACHOB010000004.1"/>
</dbReference>
<evidence type="ECO:0000256" key="6">
    <source>
        <dbReference type="PROSITE-ProRule" id="PRU00433"/>
    </source>
</evidence>
<dbReference type="Pfam" id="PF13442">
    <property type="entry name" value="Cytochrome_CBB3"/>
    <property type="match status" value="1"/>
</dbReference>
<evidence type="ECO:0000256" key="3">
    <source>
        <dbReference type="ARBA" id="ARBA00022723"/>
    </source>
</evidence>
<keyword evidence="1" id="KW-0813">Transport</keyword>
<dbReference type="EMBL" id="JACHOB010000004">
    <property type="protein sequence ID" value="MBB4659655.1"/>
    <property type="molecule type" value="Genomic_DNA"/>
</dbReference>
<evidence type="ECO:0000256" key="5">
    <source>
        <dbReference type="ARBA" id="ARBA00023004"/>
    </source>
</evidence>
<feature type="transmembrane region" description="Helical" evidence="7">
    <location>
        <begin position="14"/>
        <end position="34"/>
    </location>
</feature>
<feature type="domain" description="Cytochrome c" evidence="8">
    <location>
        <begin position="281"/>
        <end position="369"/>
    </location>
</feature>
<evidence type="ECO:0000259" key="8">
    <source>
        <dbReference type="PROSITE" id="PS51007"/>
    </source>
</evidence>
<dbReference type="GO" id="GO:0046872">
    <property type="term" value="F:metal ion binding"/>
    <property type="evidence" value="ECO:0007669"/>
    <property type="project" value="UniProtKB-KW"/>
</dbReference>
<keyword evidence="3 6" id="KW-0479">Metal-binding</keyword>